<reference evidence="3" key="4">
    <citation type="submission" date="2025-09" db="UniProtKB">
        <authorList>
            <consortium name="Ensembl"/>
        </authorList>
    </citation>
    <scope>IDENTIFICATION</scope>
</reference>
<proteinExistence type="predicted"/>
<sequence>MRISQYNKNMQFLYTDMYKHVFYICLEFCFFLYDFVNRLENSDITEEGCCAVLSSALKSNPSHLKELDLSENKLGNDGVTQISHLLKMPNCKLAQLNLSECSVKEEGYAALASALKSNRSHVIELDLRGNDPGDTGVKNLTEVPNCKLK</sequence>
<dbReference type="Pfam" id="PF13516">
    <property type="entry name" value="LRR_6"/>
    <property type="match status" value="2"/>
</dbReference>
<evidence type="ECO:0000256" key="2">
    <source>
        <dbReference type="ARBA" id="ARBA00022737"/>
    </source>
</evidence>
<protein>
    <submittedName>
        <fullName evidence="3">Uncharacterized protein</fullName>
    </submittedName>
</protein>
<evidence type="ECO:0000256" key="1">
    <source>
        <dbReference type="ARBA" id="ARBA00022614"/>
    </source>
</evidence>
<keyword evidence="4" id="KW-1185">Reference proteome</keyword>
<dbReference type="Gene3D" id="3.80.10.10">
    <property type="entry name" value="Ribonuclease Inhibitor"/>
    <property type="match status" value="1"/>
</dbReference>
<dbReference type="AlphaFoldDB" id="A0A3B1KBJ9"/>
<reference evidence="3" key="3">
    <citation type="submission" date="2025-08" db="UniProtKB">
        <authorList>
            <consortium name="Ensembl"/>
        </authorList>
    </citation>
    <scope>IDENTIFICATION</scope>
</reference>
<dbReference type="PANTHER" id="PTHR24106">
    <property type="entry name" value="NACHT, LRR AND CARD DOMAINS-CONTAINING"/>
    <property type="match status" value="1"/>
</dbReference>
<accession>A0A3B1KBJ9</accession>
<dbReference type="SUPFAM" id="SSF52047">
    <property type="entry name" value="RNI-like"/>
    <property type="match status" value="1"/>
</dbReference>
<organism evidence="3 4">
    <name type="scientific">Astyanax mexicanus</name>
    <name type="common">Blind cave fish</name>
    <name type="synonym">Astyanax fasciatus mexicanus</name>
    <dbReference type="NCBI Taxonomy" id="7994"/>
    <lineage>
        <taxon>Eukaryota</taxon>
        <taxon>Metazoa</taxon>
        <taxon>Chordata</taxon>
        <taxon>Craniata</taxon>
        <taxon>Vertebrata</taxon>
        <taxon>Euteleostomi</taxon>
        <taxon>Actinopterygii</taxon>
        <taxon>Neopterygii</taxon>
        <taxon>Teleostei</taxon>
        <taxon>Ostariophysi</taxon>
        <taxon>Characiformes</taxon>
        <taxon>Characoidei</taxon>
        <taxon>Acestrorhamphidae</taxon>
        <taxon>Acestrorhamphinae</taxon>
        <taxon>Astyanax</taxon>
    </lineage>
</organism>
<dbReference type="InterPro" id="IPR032675">
    <property type="entry name" value="LRR_dom_sf"/>
</dbReference>
<evidence type="ECO:0000313" key="3">
    <source>
        <dbReference type="Ensembl" id="ENSAMXP00000051450.1"/>
    </source>
</evidence>
<dbReference type="GeneTree" id="ENSGT01150000286911"/>
<dbReference type="InterPro" id="IPR001611">
    <property type="entry name" value="Leu-rich_rpt"/>
</dbReference>
<keyword evidence="2" id="KW-0677">Repeat</keyword>
<dbReference type="InParanoid" id="A0A3B1KBJ9"/>
<dbReference type="InterPro" id="IPR051261">
    <property type="entry name" value="NLR"/>
</dbReference>
<dbReference type="Proteomes" id="UP000018467">
    <property type="component" value="Unassembled WGS sequence"/>
</dbReference>
<reference evidence="4" key="2">
    <citation type="journal article" date="2014" name="Nat. Commun.">
        <title>The cavefish genome reveals candidate genes for eye loss.</title>
        <authorList>
            <person name="McGaugh S.E."/>
            <person name="Gross J.B."/>
            <person name="Aken B."/>
            <person name="Blin M."/>
            <person name="Borowsky R."/>
            <person name="Chalopin D."/>
            <person name="Hinaux H."/>
            <person name="Jeffery W.R."/>
            <person name="Keene A."/>
            <person name="Ma L."/>
            <person name="Minx P."/>
            <person name="Murphy D."/>
            <person name="O'Quin K.E."/>
            <person name="Retaux S."/>
            <person name="Rohner N."/>
            <person name="Searle S.M."/>
            <person name="Stahl B.A."/>
            <person name="Tabin C."/>
            <person name="Volff J.N."/>
            <person name="Yoshizawa M."/>
            <person name="Warren W.C."/>
        </authorList>
    </citation>
    <scope>NUCLEOTIDE SEQUENCE [LARGE SCALE GENOMIC DNA]</scope>
    <source>
        <strain evidence="4">female</strain>
    </source>
</reference>
<reference evidence="4" key="1">
    <citation type="submission" date="2013-03" db="EMBL/GenBank/DDBJ databases">
        <authorList>
            <person name="Jeffery W."/>
            <person name="Warren W."/>
            <person name="Wilson R.K."/>
        </authorList>
    </citation>
    <scope>NUCLEOTIDE SEQUENCE</scope>
    <source>
        <strain evidence="4">female</strain>
    </source>
</reference>
<evidence type="ECO:0000313" key="4">
    <source>
        <dbReference type="Proteomes" id="UP000018467"/>
    </source>
</evidence>
<dbReference type="Ensembl" id="ENSAMXT00000055400.1">
    <property type="protein sequence ID" value="ENSAMXP00000051450.1"/>
    <property type="gene ID" value="ENSAMXG00000037986.1"/>
</dbReference>
<name>A0A3B1KBJ9_ASTMX</name>
<dbReference type="Bgee" id="ENSAMXG00000037986">
    <property type="expression patterns" value="Expressed in pharyngeal gill and 14 other cell types or tissues"/>
</dbReference>
<dbReference type="SMART" id="SM00368">
    <property type="entry name" value="LRR_RI"/>
    <property type="match status" value="2"/>
</dbReference>
<keyword evidence="1" id="KW-0433">Leucine-rich repeat</keyword>